<name>M1DG48_SOLTU</name>
<accession>M1DG48</accession>
<dbReference type="InParanoid" id="M1DG48"/>
<sequence>MAQRGNKIPACAKFGRNHSGMCRDGSTGSFNCGQNGPFIRECPKNRQDPGASLSFVTPYVAMNFNVLPEQLSEPSSVSTPVDLRTVDRMTVRAGRSSIGTEAGLLGHRSTDTNYGP</sequence>
<dbReference type="Proteomes" id="UP000011115">
    <property type="component" value="Unassembled WGS sequence"/>
</dbReference>
<keyword evidence="2" id="KW-1185">Reference proteome</keyword>
<organism evidence="1 2">
    <name type="scientific">Solanum tuberosum</name>
    <name type="common">Potato</name>
    <dbReference type="NCBI Taxonomy" id="4113"/>
    <lineage>
        <taxon>Eukaryota</taxon>
        <taxon>Viridiplantae</taxon>
        <taxon>Streptophyta</taxon>
        <taxon>Embryophyta</taxon>
        <taxon>Tracheophyta</taxon>
        <taxon>Spermatophyta</taxon>
        <taxon>Magnoliopsida</taxon>
        <taxon>eudicotyledons</taxon>
        <taxon>Gunneridae</taxon>
        <taxon>Pentapetalae</taxon>
        <taxon>asterids</taxon>
        <taxon>lamiids</taxon>
        <taxon>Solanales</taxon>
        <taxon>Solanaceae</taxon>
        <taxon>Solanoideae</taxon>
        <taxon>Solaneae</taxon>
        <taxon>Solanum</taxon>
    </lineage>
</organism>
<evidence type="ECO:0000313" key="1">
    <source>
        <dbReference type="EnsemblPlants" id="PGSC0003DMT400088513"/>
    </source>
</evidence>
<dbReference type="Gramene" id="PGSC0003DMT400088513">
    <property type="protein sequence ID" value="PGSC0003DMT400088513"/>
    <property type="gene ID" value="PGSC0003DMG400038084"/>
</dbReference>
<dbReference type="HOGENOM" id="CLU_2101270_0_0_1"/>
<dbReference type="AlphaFoldDB" id="M1DG48"/>
<dbReference type="EnsemblPlants" id="PGSC0003DMT400088513">
    <property type="protein sequence ID" value="PGSC0003DMT400088513"/>
    <property type="gene ID" value="PGSC0003DMG400038084"/>
</dbReference>
<proteinExistence type="predicted"/>
<reference evidence="1" key="2">
    <citation type="submission" date="2015-06" db="UniProtKB">
        <authorList>
            <consortium name="EnsemblPlants"/>
        </authorList>
    </citation>
    <scope>IDENTIFICATION</scope>
    <source>
        <strain evidence="1">DM1-3 516 R44</strain>
    </source>
</reference>
<protein>
    <submittedName>
        <fullName evidence="1">Retrotransposon gag protein</fullName>
    </submittedName>
</protein>
<reference evidence="2" key="1">
    <citation type="journal article" date="2011" name="Nature">
        <title>Genome sequence and analysis of the tuber crop potato.</title>
        <authorList>
            <consortium name="The Potato Genome Sequencing Consortium"/>
        </authorList>
    </citation>
    <scope>NUCLEOTIDE SEQUENCE [LARGE SCALE GENOMIC DNA]</scope>
    <source>
        <strain evidence="2">cv. DM1-3 516 R44</strain>
    </source>
</reference>
<evidence type="ECO:0000313" key="2">
    <source>
        <dbReference type="Proteomes" id="UP000011115"/>
    </source>
</evidence>
<dbReference type="PaxDb" id="4113-PGSC0003DMT400088513"/>